<sequence>MIGKTNRTGDKLNIIPIQNEFILYFLRANNGLTFKHIHLPHLILTKEVTNLDALVVVRDAGIDRDVSIYKPHPIAVALGDILYEVLDMANLIAVRLFIFAPRQVPSTPFTHFKKSVGRLGEKAMFAKGELISNQLIREL</sequence>
<proteinExistence type="predicted"/>
<organism evidence="1 2">
    <name type="scientific">Protea cynaroides</name>
    <dbReference type="NCBI Taxonomy" id="273540"/>
    <lineage>
        <taxon>Eukaryota</taxon>
        <taxon>Viridiplantae</taxon>
        <taxon>Streptophyta</taxon>
        <taxon>Embryophyta</taxon>
        <taxon>Tracheophyta</taxon>
        <taxon>Spermatophyta</taxon>
        <taxon>Magnoliopsida</taxon>
        <taxon>Proteales</taxon>
        <taxon>Proteaceae</taxon>
        <taxon>Protea</taxon>
    </lineage>
</organism>
<name>A0A9Q0QZD0_9MAGN</name>
<keyword evidence="2" id="KW-1185">Reference proteome</keyword>
<dbReference type="AlphaFoldDB" id="A0A9Q0QZD0"/>
<comment type="caution">
    <text evidence="1">The sequence shown here is derived from an EMBL/GenBank/DDBJ whole genome shotgun (WGS) entry which is preliminary data.</text>
</comment>
<gene>
    <name evidence="1" type="ORF">NE237_002458</name>
</gene>
<dbReference type="EMBL" id="JAMYWD010000003">
    <property type="protein sequence ID" value="KAJ4977352.1"/>
    <property type="molecule type" value="Genomic_DNA"/>
</dbReference>
<reference evidence="1" key="1">
    <citation type="journal article" date="2023" name="Plant J.">
        <title>The genome of the king protea, Protea cynaroides.</title>
        <authorList>
            <person name="Chang J."/>
            <person name="Duong T.A."/>
            <person name="Schoeman C."/>
            <person name="Ma X."/>
            <person name="Roodt D."/>
            <person name="Barker N."/>
            <person name="Li Z."/>
            <person name="Van de Peer Y."/>
            <person name="Mizrachi E."/>
        </authorList>
    </citation>
    <scope>NUCLEOTIDE SEQUENCE</scope>
    <source>
        <tissue evidence="1">Young leaves</tissue>
    </source>
</reference>
<evidence type="ECO:0000313" key="1">
    <source>
        <dbReference type="EMBL" id="KAJ4977352.1"/>
    </source>
</evidence>
<protein>
    <submittedName>
        <fullName evidence="1">Uncharacterized protein</fullName>
    </submittedName>
</protein>
<dbReference type="OrthoDB" id="10544379at2759"/>
<dbReference type="Proteomes" id="UP001141806">
    <property type="component" value="Unassembled WGS sequence"/>
</dbReference>
<accession>A0A9Q0QZD0</accession>
<evidence type="ECO:0000313" key="2">
    <source>
        <dbReference type="Proteomes" id="UP001141806"/>
    </source>
</evidence>